<dbReference type="AlphaFoldDB" id="A0AAE0YSD5"/>
<reference evidence="1" key="1">
    <citation type="journal article" date="2023" name="G3 (Bethesda)">
        <title>A reference genome for the long-term kleptoplast-retaining sea slug Elysia crispata morphotype clarki.</title>
        <authorList>
            <person name="Eastman K.E."/>
            <person name="Pendleton A.L."/>
            <person name="Shaikh M.A."/>
            <person name="Suttiyut T."/>
            <person name="Ogas R."/>
            <person name="Tomko P."/>
            <person name="Gavelis G."/>
            <person name="Widhalm J.R."/>
            <person name="Wisecaver J.H."/>
        </authorList>
    </citation>
    <scope>NUCLEOTIDE SEQUENCE</scope>
    <source>
        <strain evidence="1">ECLA1</strain>
    </source>
</reference>
<sequence>MRDILANGLASPSALDQAAGAIRNIHKCITAREGPCAASRMPVDTRECPWMPVNARRMLRLAFSDSDSRTQSGPTCHSVCNLSAYGRLAGPAIWLTHSDCDKNDEFCNDIALPRLIARVVELRHLNFHHLGERWLSRGKGMSAVARLTAYYAQLYH</sequence>
<evidence type="ECO:0000313" key="2">
    <source>
        <dbReference type="Proteomes" id="UP001283361"/>
    </source>
</evidence>
<proteinExistence type="predicted"/>
<keyword evidence="2" id="KW-1185">Reference proteome</keyword>
<dbReference type="EMBL" id="JAWDGP010005524">
    <property type="protein sequence ID" value="KAK3756339.1"/>
    <property type="molecule type" value="Genomic_DNA"/>
</dbReference>
<organism evidence="1 2">
    <name type="scientific">Elysia crispata</name>
    <name type="common">lettuce slug</name>
    <dbReference type="NCBI Taxonomy" id="231223"/>
    <lineage>
        <taxon>Eukaryota</taxon>
        <taxon>Metazoa</taxon>
        <taxon>Spiralia</taxon>
        <taxon>Lophotrochozoa</taxon>
        <taxon>Mollusca</taxon>
        <taxon>Gastropoda</taxon>
        <taxon>Heterobranchia</taxon>
        <taxon>Euthyneura</taxon>
        <taxon>Panpulmonata</taxon>
        <taxon>Sacoglossa</taxon>
        <taxon>Placobranchoidea</taxon>
        <taxon>Plakobranchidae</taxon>
        <taxon>Elysia</taxon>
    </lineage>
</organism>
<gene>
    <name evidence="1" type="ORF">RRG08_038831</name>
</gene>
<protein>
    <submittedName>
        <fullName evidence="1">Uncharacterized protein</fullName>
    </submittedName>
</protein>
<name>A0AAE0YSD5_9GAST</name>
<evidence type="ECO:0000313" key="1">
    <source>
        <dbReference type="EMBL" id="KAK3756339.1"/>
    </source>
</evidence>
<comment type="caution">
    <text evidence="1">The sequence shown here is derived from an EMBL/GenBank/DDBJ whole genome shotgun (WGS) entry which is preliminary data.</text>
</comment>
<accession>A0AAE0YSD5</accession>
<dbReference type="Proteomes" id="UP001283361">
    <property type="component" value="Unassembled WGS sequence"/>
</dbReference>